<dbReference type="EMBL" id="JAJJMO010000001">
    <property type="protein sequence ID" value="MCC9074486.1"/>
    <property type="molecule type" value="Genomic_DNA"/>
</dbReference>
<reference evidence="1" key="1">
    <citation type="submission" date="2021-11" db="EMBL/GenBank/DDBJ databases">
        <title>Description of novel Flavobacterium species.</title>
        <authorList>
            <person name="Saticioglu I.B."/>
            <person name="Ay H."/>
            <person name="Altun S."/>
            <person name="Duman M."/>
        </authorList>
    </citation>
    <scope>NUCLEOTIDE SEQUENCE</scope>
    <source>
        <strain evidence="1">F-65</strain>
    </source>
</reference>
<dbReference type="RefSeq" id="WP_229991296.1">
    <property type="nucleotide sequence ID" value="NZ_JAJJMO010000001.1"/>
</dbReference>
<sequence length="114" mass="13066">MNIKYRSVYLSDLKKIVDLYAQQDGFKINVLTQDFGLPQHIMTGDNDEILACSFVLFNESDEITYRVLSDKGIVSGDMAENLLNFTKKEEKSYPIKENLKNSICRLTNLINHSV</sequence>
<keyword evidence="2" id="KW-1185">Reference proteome</keyword>
<gene>
    <name evidence="1" type="ORF">LNQ49_23120</name>
</gene>
<organism evidence="1 2">
    <name type="scientific">Flavobacterium pisciphilum</name>
    <dbReference type="NCBI Taxonomy" id="2893755"/>
    <lineage>
        <taxon>Bacteria</taxon>
        <taxon>Pseudomonadati</taxon>
        <taxon>Bacteroidota</taxon>
        <taxon>Flavobacteriia</taxon>
        <taxon>Flavobacteriales</taxon>
        <taxon>Flavobacteriaceae</taxon>
        <taxon>Flavobacterium</taxon>
    </lineage>
</organism>
<name>A0ABS8N267_9FLAO</name>
<accession>A0ABS8N267</accession>
<evidence type="ECO:0000313" key="2">
    <source>
        <dbReference type="Proteomes" id="UP001430919"/>
    </source>
</evidence>
<evidence type="ECO:0000313" key="1">
    <source>
        <dbReference type="EMBL" id="MCC9074486.1"/>
    </source>
</evidence>
<proteinExistence type="predicted"/>
<protein>
    <submittedName>
        <fullName evidence="1">Uncharacterized protein</fullName>
    </submittedName>
</protein>
<comment type="caution">
    <text evidence="1">The sequence shown here is derived from an EMBL/GenBank/DDBJ whole genome shotgun (WGS) entry which is preliminary data.</text>
</comment>
<dbReference type="Proteomes" id="UP001430919">
    <property type="component" value="Unassembled WGS sequence"/>
</dbReference>